<gene>
    <name evidence="1" type="ORF">O3P69_012068</name>
</gene>
<organism evidence="1 2">
    <name type="scientific">Scylla paramamosain</name>
    <name type="common">Mud crab</name>
    <dbReference type="NCBI Taxonomy" id="85552"/>
    <lineage>
        <taxon>Eukaryota</taxon>
        <taxon>Metazoa</taxon>
        <taxon>Ecdysozoa</taxon>
        <taxon>Arthropoda</taxon>
        <taxon>Crustacea</taxon>
        <taxon>Multicrustacea</taxon>
        <taxon>Malacostraca</taxon>
        <taxon>Eumalacostraca</taxon>
        <taxon>Eucarida</taxon>
        <taxon>Decapoda</taxon>
        <taxon>Pleocyemata</taxon>
        <taxon>Brachyura</taxon>
        <taxon>Eubrachyura</taxon>
        <taxon>Portunoidea</taxon>
        <taxon>Portunidae</taxon>
        <taxon>Portuninae</taxon>
        <taxon>Scylla</taxon>
    </lineage>
</organism>
<evidence type="ECO:0000313" key="2">
    <source>
        <dbReference type="Proteomes" id="UP001487740"/>
    </source>
</evidence>
<sequence length="106" mass="11714">MFVIQLEDRGRIGPQDLFANPGQVIRIEERSNHKACTTPAREGCPKAASQCHTFSRPAPHLRGKDVPRLPPNVTFSCLHRSILAYLTCSSSCCLQGGECLHLETLQ</sequence>
<proteinExistence type="predicted"/>
<name>A0AAW0SG96_SCYPA</name>
<evidence type="ECO:0000313" key="1">
    <source>
        <dbReference type="EMBL" id="KAK8374024.1"/>
    </source>
</evidence>
<dbReference type="AlphaFoldDB" id="A0AAW0SG96"/>
<dbReference type="Proteomes" id="UP001487740">
    <property type="component" value="Unassembled WGS sequence"/>
</dbReference>
<keyword evidence="2" id="KW-1185">Reference proteome</keyword>
<dbReference type="EMBL" id="JARAKH010000706">
    <property type="protein sequence ID" value="KAK8374024.1"/>
    <property type="molecule type" value="Genomic_DNA"/>
</dbReference>
<accession>A0AAW0SG96</accession>
<protein>
    <submittedName>
        <fullName evidence="1">Uncharacterized protein</fullName>
    </submittedName>
</protein>
<reference evidence="1 2" key="1">
    <citation type="submission" date="2023-03" db="EMBL/GenBank/DDBJ databases">
        <title>High-quality genome of Scylla paramamosain provides insights in environmental adaptation.</title>
        <authorList>
            <person name="Zhang L."/>
        </authorList>
    </citation>
    <scope>NUCLEOTIDE SEQUENCE [LARGE SCALE GENOMIC DNA]</scope>
    <source>
        <strain evidence="1">LZ_2023a</strain>
        <tissue evidence="1">Muscle</tissue>
    </source>
</reference>
<comment type="caution">
    <text evidence="1">The sequence shown here is derived from an EMBL/GenBank/DDBJ whole genome shotgun (WGS) entry which is preliminary data.</text>
</comment>